<keyword evidence="1" id="KW-0472">Membrane</keyword>
<sequence length="257" mass="28647">MLINSVVLLLSDALPIFILISLLWVHLSFNRIWLPVSLIVGLGLTVLLVGKLNSLGNWLEGTGVELILFSIQVINYFLALYLTYQFIHKQTDKKLLIFSASIMLILTIANKGTNFVVYFSGYFGELGALQSMLVGLFLGLGICLSLMILLYFVLTWLDTKITSLISIICIPIYSIGQLTNSLPLLVQVDLINGSETIWDTQNILSDQSELGQLFNVLFGYQATPSFNQFVLYISTLLILLLMMGRANLATFKQGRIP</sequence>
<feature type="transmembrane region" description="Helical" evidence="1">
    <location>
        <begin position="132"/>
        <end position="154"/>
    </location>
</feature>
<comment type="caution">
    <text evidence="2">The sequence shown here is derived from an EMBL/GenBank/DDBJ whole genome shotgun (WGS) entry which is preliminary data.</text>
</comment>
<feature type="transmembrane region" description="Helical" evidence="1">
    <location>
        <begin position="95"/>
        <end position="120"/>
    </location>
</feature>
<dbReference type="EMBL" id="JAKGAS010000007">
    <property type="protein sequence ID" value="MCF2949242.1"/>
    <property type="molecule type" value="Genomic_DNA"/>
</dbReference>
<feature type="transmembrane region" description="Helical" evidence="1">
    <location>
        <begin position="229"/>
        <end position="248"/>
    </location>
</feature>
<evidence type="ECO:0000313" key="3">
    <source>
        <dbReference type="Proteomes" id="UP001521137"/>
    </source>
</evidence>
<protein>
    <recommendedName>
        <fullName evidence="4">High-affinity iron transporter</fullName>
    </recommendedName>
</protein>
<dbReference type="RefSeq" id="WP_235313339.1">
    <property type="nucleotide sequence ID" value="NZ_JAKGAS010000007.1"/>
</dbReference>
<reference evidence="2 3" key="1">
    <citation type="submission" date="2022-01" db="EMBL/GenBank/DDBJ databases">
        <title>Paraglaciecola sp. G1-23.</title>
        <authorList>
            <person name="Jin M.S."/>
            <person name="Han D.M."/>
            <person name="Kim H.M."/>
            <person name="Jeon C.O."/>
        </authorList>
    </citation>
    <scope>NUCLEOTIDE SEQUENCE [LARGE SCALE GENOMIC DNA]</scope>
    <source>
        <strain evidence="2 3">G1-23</strain>
    </source>
</reference>
<proteinExistence type="predicted"/>
<gene>
    <name evidence="2" type="ORF">L0668_14075</name>
</gene>
<evidence type="ECO:0008006" key="4">
    <source>
        <dbReference type="Google" id="ProtNLM"/>
    </source>
</evidence>
<keyword evidence="1" id="KW-0812">Transmembrane</keyword>
<evidence type="ECO:0000256" key="1">
    <source>
        <dbReference type="SAM" id="Phobius"/>
    </source>
</evidence>
<feature type="transmembrane region" description="Helical" evidence="1">
    <location>
        <begin position="62"/>
        <end position="83"/>
    </location>
</feature>
<dbReference type="Proteomes" id="UP001521137">
    <property type="component" value="Unassembled WGS sequence"/>
</dbReference>
<feature type="transmembrane region" description="Helical" evidence="1">
    <location>
        <begin position="6"/>
        <end position="25"/>
    </location>
</feature>
<keyword evidence="1" id="KW-1133">Transmembrane helix</keyword>
<feature type="transmembrane region" description="Helical" evidence="1">
    <location>
        <begin position="161"/>
        <end position="179"/>
    </location>
</feature>
<evidence type="ECO:0000313" key="2">
    <source>
        <dbReference type="EMBL" id="MCF2949242.1"/>
    </source>
</evidence>
<keyword evidence="3" id="KW-1185">Reference proteome</keyword>
<feature type="transmembrane region" description="Helical" evidence="1">
    <location>
        <begin position="32"/>
        <end position="50"/>
    </location>
</feature>
<name>A0ABS9D8F2_9ALTE</name>
<organism evidence="2 3">
    <name type="scientific">Paraglaciecola algarum</name>
    <dbReference type="NCBI Taxonomy" id="3050085"/>
    <lineage>
        <taxon>Bacteria</taxon>
        <taxon>Pseudomonadati</taxon>
        <taxon>Pseudomonadota</taxon>
        <taxon>Gammaproteobacteria</taxon>
        <taxon>Alteromonadales</taxon>
        <taxon>Alteromonadaceae</taxon>
        <taxon>Paraglaciecola</taxon>
    </lineage>
</organism>
<accession>A0ABS9D8F2</accession>